<dbReference type="Gene3D" id="3.30.750.24">
    <property type="entry name" value="STAS domain"/>
    <property type="match status" value="1"/>
</dbReference>
<protein>
    <submittedName>
        <fullName evidence="2">STAS domain-containing protein</fullName>
    </submittedName>
</protein>
<proteinExistence type="predicted"/>
<evidence type="ECO:0000313" key="2">
    <source>
        <dbReference type="EMBL" id="MCA0152061.1"/>
    </source>
</evidence>
<feature type="domain" description="STAS" evidence="1">
    <location>
        <begin position="1"/>
        <end position="92"/>
    </location>
</feature>
<accession>A0ABS7XXH4</accession>
<gene>
    <name evidence="2" type="ORF">LBV24_02460</name>
</gene>
<keyword evidence="3" id="KW-1185">Reference proteome</keyword>
<dbReference type="PROSITE" id="PS50801">
    <property type="entry name" value="STAS"/>
    <property type="match status" value="1"/>
</dbReference>
<dbReference type="EMBL" id="JAIUJS010000001">
    <property type="protein sequence ID" value="MCA0152061.1"/>
    <property type="molecule type" value="Genomic_DNA"/>
</dbReference>
<dbReference type="Proteomes" id="UP001198402">
    <property type="component" value="Unassembled WGS sequence"/>
</dbReference>
<comment type="caution">
    <text evidence="2">The sequence shown here is derived from an EMBL/GenBank/DDBJ whole genome shotgun (WGS) entry which is preliminary data.</text>
</comment>
<dbReference type="RefSeq" id="WP_224477001.1">
    <property type="nucleotide sequence ID" value="NZ_JAIUJS010000001.1"/>
</dbReference>
<dbReference type="InterPro" id="IPR002645">
    <property type="entry name" value="STAS_dom"/>
</dbReference>
<dbReference type="Pfam" id="PF01740">
    <property type="entry name" value="STAS"/>
    <property type="match status" value="1"/>
</dbReference>
<organism evidence="2 3">
    <name type="scientific">Winogradskyella vincentii</name>
    <dbReference type="NCBI Taxonomy" id="2877122"/>
    <lineage>
        <taxon>Bacteria</taxon>
        <taxon>Pseudomonadati</taxon>
        <taxon>Bacteroidota</taxon>
        <taxon>Flavobacteriia</taxon>
        <taxon>Flavobacteriales</taxon>
        <taxon>Flavobacteriaceae</taxon>
        <taxon>Winogradskyella</taxon>
    </lineage>
</organism>
<evidence type="ECO:0000313" key="3">
    <source>
        <dbReference type="Proteomes" id="UP001198402"/>
    </source>
</evidence>
<dbReference type="InterPro" id="IPR036513">
    <property type="entry name" value="STAS_dom_sf"/>
</dbReference>
<sequence>MALTINENNGIFTVEGIVNSTTANQLKNHCETILNTTGEVILDLQHIAFIDINGLLTLRSLYAHANASNTTFYVIGDGEETNDAKNNIKAAA</sequence>
<reference evidence="3" key="1">
    <citation type="submission" date="2023-07" db="EMBL/GenBank/DDBJ databases">
        <authorList>
            <person name="Yue Y."/>
        </authorList>
    </citation>
    <scope>NUCLEOTIDE SEQUENCE [LARGE SCALE GENOMIC DNA]</scope>
    <source>
        <strain evidence="3">2Y89</strain>
    </source>
</reference>
<dbReference type="SUPFAM" id="SSF52091">
    <property type="entry name" value="SpoIIaa-like"/>
    <property type="match status" value="1"/>
</dbReference>
<name>A0ABS7XXH4_9FLAO</name>
<evidence type="ECO:0000259" key="1">
    <source>
        <dbReference type="PROSITE" id="PS50801"/>
    </source>
</evidence>